<organism evidence="2 3">
    <name type="scientific">Paramecium sonneborni</name>
    <dbReference type="NCBI Taxonomy" id="65129"/>
    <lineage>
        <taxon>Eukaryota</taxon>
        <taxon>Sar</taxon>
        <taxon>Alveolata</taxon>
        <taxon>Ciliophora</taxon>
        <taxon>Intramacronucleata</taxon>
        <taxon>Oligohymenophorea</taxon>
        <taxon>Peniculida</taxon>
        <taxon>Parameciidae</taxon>
        <taxon>Paramecium</taxon>
    </lineage>
</organism>
<gene>
    <name evidence="2" type="ORF">PSON_ATCC_30995.1.T0490055</name>
</gene>
<evidence type="ECO:0000313" key="2">
    <source>
        <dbReference type="EMBL" id="CAD8085863.1"/>
    </source>
</evidence>
<comment type="caution">
    <text evidence="2">The sequence shown here is derived from an EMBL/GenBank/DDBJ whole genome shotgun (WGS) entry which is preliminary data.</text>
</comment>
<evidence type="ECO:0000313" key="3">
    <source>
        <dbReference type="Proteomes" id="UP000692954"/>
    </source>
</evidence>
<keyword evidence="3" id="KW-1185">Reference proteome</keyword>
<proteinExistence type="predicted"/>
<evidence type="ECO:0000256" key="1">
    <source>
        <dbReference type="SAM" id="SignalP"/>
    </source>
</evidence>
<feature type="signal peptide" evidence="1">
    <location>
        <begin position="1"/>
        <end position="15"/>
    </location>
</feature>
<accession>A0A8S1N8Q1</accession>
<dbReference type="EMBL" id="CAJJDN010000049">
    <property type="protein sequence ID" value="CAD8085863.1"/>
    <property type="molecule type" value="Genomic_DNA"/>
</dbReference>
<dbReference type="OrthoDB" id="284793at2759"/>
<keyword evidence="1" id="KW-0732">Signal</keyword>
<feature type="chain" id="PRO_5035751746" evidence="1">
    <location>
        <begin position="16"/>
        <end position="2495"/>
    </location>
</feature>
<reference evidence="2" key="1">
    <citation type="submission" date="2021-01" db="EMBL/GenBank/DDBJ databases">
        <authorList>
            <consortium name="Genoscope - CEA"/>
            <person name="William W."/>
        </authorList>
    </citation>
    <scope>NUCLEOTIDE SEQUENCE</scope>
</reference>
<name>A0A8S1N8Q1_9CILI</name>
<protein>
    <submittedName>
        <fullName evidence="2">Uncharacterized protein</fullName>
    </submittedName>
</protein>
<dbReference type="Proteomes" id="UP000692954">
    <property type="component" value="Unassembled WGS sequence"/>
</dbReference>
<sequence>MNILIFALILCSIHCIDLCTEFTTLKKCISTKVDQCRWMPMFGECIRSDNYLMGCDNTLSEKLCVKQIGTVLGDLAQCIFDVSCHVIQNMDAVQCGDKITRSGCLQITNQHCKWENHKCKELDNKDYDTLQSNFMDKELSISVCPLITGYLIMHHSVLWPLVDYQPDMIEESDNLILEDEGQYVEETPTYSTTETLQNNYIDSTGKFIWYEYKVSKVSSASNLKINDQTRYGCIALEILSDSDYLKIFGLRDTINGVNHIYCKYLTKHPTDPQLSIFLENKCQTVTQGQLRDNNFIEQNSITCQQLSGYVCQRLMVDKIKCMIHGNTEYDCVPFDETKYEANINCIDRTGLATYYQCLEGEFCFLNIQNSSGFCDLSCSRSRDNQAGCIANPQCYWSGETIIYRNSPIINCLPYDGCRTYGLSKKYCINMALQCYWNEEKSRCEDSIDVALISCEDANTLFTCTAITRQDQYCIWYKNECINLKKQPLLSHFKSLPQDIMMNRITCVSMESEYYYYVPQTKLCLQTKQITMKCLDKTLETYKEDLLKIDLPCTNVEAKHITKFFCLNFLSSYTRWDQYNQKCLNMAEVQLKKPCDQQKLVNPRVCSQSIYDDDHYCFYDEKTFNCYTKEKEGHVLKCSDRGQDKSQCTKITTQGQFCQWSYGKCRTLIYRQILPYKCNSLLNVNGNTCAYFTSAGSCLYDPDYASCAVGYGPETTCNTNLNPDGCEQSSASCYYDYVSYKCLDTTPEILNIIKCEGSKLSQNACKEVTTPGQACVWDSTCKFYPKQYTVTCTTFATANKEVCKYLQSEFVNYFLDGTYCELKNNVCTATRESIDGCGSDRDINVHRCVAYTSAECYYDQTYKCTQVEEGYYKTVLLNTLNCTQTNLNLCGKITTKGQTCWVVDNNSNLKCSYYSSSKTYTCEQMSELNTSDSIIIENGKRQWYNRNMCYLATNSCYFDVVTNKCNQNLDETFKLKCDHPGLSKVFCLTQTEGGCYFNNRTCEYINFNNLSMACEVRNKQGCKMGGQKCQWINNKCFTVYDSQQACPQFYNDQFSWMSCASPNDNRCWAYLDLCTNHDIVDLPCEGSLSKRTCQTQNHLCIWQNNRCQGFNPKIHTCNNAPSLYDCMQNYNQDEYCAYLNGICFQVDPKMNNCDSFNQVSYNYCQEFPECVYDKTNYKCLNFRVSDFYESKQQDTRNNSGINCYDLDVISCLFQKSANCELSYGYCSEIYWSNFESCPNYEFYDEYYDTSYSENACKQFENCEFLGSKDGQVGLCYLTGEPITCSQLNEVFCVVEFPYLRCMWNYDEDFCEDLPEDINCETIVQKVVTQESCKIANLNSSPDSSCFYDSNNKQCKILYSQTNLSCDDVENLYSDDPISKHVHCVFTNADCYIIRITPDDEYKCSKVQDLTQQSVMNIKLCTHKTNGAYMFNLQTYTCDVVNEQTEILSCRFLSFDACMQFTNKYDSFNCVWDEDQCRDMVKSDQDIIECSNRNKFTCFQSNTKQCIYENNLCQNYVHSDNNTCDDVLQAKFVSPMVCQANGCLSDGQHCFSITNEPDSYYKCSFMGLNYDQCINKTSYLNCYWNGEFCENANLYTLNCEDDVSKQTCTAIKTPGQYCSWTDDKGCFNLELELDCRSYDNQFNGCIQQETKSCYYDFRYNQCREAAQIYEACYEGLSKKACKEITNEVCTMQNGQCSRMSSTFYTCRAIYNKFGCYYMDLSCIWDDEEGCLPFTEKLPCNELPKGSNRFTCKNNAISISGVDDCVECNCAFDDATLSCTYRLSGINIQNFENIDQSNYTQIRLTGFCQEMKDYLECIQNQNDSCKWINDKCINSDYKGCESQSMKACLAIESELCSWRDYSCVPWNQNKFEIALVTKNVCKQLDQSLNSKYDEITKSCIPTNYELDDCNIVSVSKITCLSILNHPCIYQDEICQFYSFKKQLPKCSDYQSITYRICQQLTHIACKFKSETFQCTNIEKTDGCLTLGLSQKGCAAISTEACFWDGLQCKQFIAMNHINQCDSKTIMNNLACSQIDHLNMPCSYNSFKQVCTNKFNRQSKCETPGLNKSACLQLENEACQYINNRCQKFVNGNYKCYQLQEVNSKVCQILETDTCAYDVTTHSCYSILNFLSCSSIGVNINSCSILSNCVWNNDDKKCQCNQIAVKDVCYSLTKDSCIQNSNTCHYTQGQCNKKRCSDYNISQCQGTVNNETCYINQDNECQGAKQCEDIVYLSQQQTCNQFNFSGSVCISINNYCVSATNLEELCINSDCSMNSCIIDQGICRPLSCQDLQEADCFQNQGCAFLDGHCVEVESCNQISDPSICRMVVIDNKQCSWEEYRILDETKVCTNSQCELYGPAYTICNGNEINGKTCVSVDLIKCKMCEEITDMCICNNSNNACTFINGKCQSISCASFNDEQLCSDSKRCYWSQQDSVCRKMCVQNIRQDQCEALIYECHWNPYMKLCEQGVEIIPDISIDIDIDEQYGYFILLNLIIILSI</sequence>